<dbReference type="AlphaFoldDB" id="A0AAV4RHA3"/>
<proteinExistence type="predicted"/>
<accession>A0AAV4RHA3</accession>
<name>A0AAV4RHA3_CAEEX</name>
<keyword evidence="2" id="KW-1185">Reference proteome</keyword>
<organism evidence="1 2">
    <name type="scientific">Caerostris extrusa</name>
    <name type="common">Bark spider</name>
    <name type="synonym">Caerostris bankana</name>
    <dbReference type="NCBI Taxonomy" id="172846"/>
    <lineage>
        <taxon>Eukaryota</taxon>
        <taxon>Metazoa</taxon>
        <taxon>Ecdysozoa</taxon>
        <taxon>Arthropoda</taxon>
        <taxon>Chelicerata</taxon>
        <taxon>Arachnida</taxon>
        <taxon>Araneae</taxon>
        <taxon>Araneomorphae</taxon>
        <taxon>Entelegynae</taxon>
        <taxon>Araneoidea</taxon>
        <taxon>Araneidae</taxon>
        <taxon>Caerostris</taxon>
    </lineage>
</organism>
<dbReference type="Proteomes" id="UP001054945">
    <property type="component" value="Unassembled WGS sequence"/>
</dbReference>
<evidence type="ECO:0000313" key="1">
    <source>
        <dbReference type="EMBL" id="GIY19610.1"/>
    </source>
</evidence>
<reference evidence="1 2" key="1">
    <citation type="submission" date="2021-06" db="EMBL/GenBank/DDBJ databases">
        <title>Caerostris extrusa draft genome.</title>
        <authorList>
            <person name="Kono N."/>
            <person name="Arakawa K."/>
        </authorList>
    </citation>
    <scope>NUCLEOTIDE SEQUENCE [LARGE SCALE GENOMIC DNA]</scope>
</reference>
<evidence type="ECO:0000313" key="2">
    <source>
        <dbReference type="Proteomes" id="UP001054945"/>
    </source>
</evidence>
<gene>
    <name evidence="1" type="ORF">CEXT_440621</name>
</gene>
<comment type="caution">
    <text evidence="1">The sequence shown here is derived from an EMBL/GenBank/DDBJ whole genome shotgun (WGS) entry which is preliminary data.</text>
</comment>
<sequence length="118" mass="13775">MAKDLRGHRHHSFWLHRLFHNPPPRQPQTIFCVVPHASLIPHHDFFCPRTTLFGMCVLGPHRLLLTKELPSLPQDFHTTSLPPRRVTKSSNLYFVWHNGKSQTSRTHRESVGPFLFPL</sequence>
<dbReference type="EMBL" id="BPLR01007778">
    <property type="protein sequence ID" value="GIY19610.1"/>
    <property type="molecule type" value="Genomic_DNA"/>
</dbReference>
<protein>
    <submittedName>
        <fullName evidence="1">Uncharacterized protein</fullName>
    </submittedName>
</protein>